<feature type="non-terminal residue" evidence="1">
    <location>
        <position position="1"/>
    </location>
</feature>
<accession>A0A5E4D4D6</accession>
<keyword evidence="2" id="KW-1185">Reference proteome</keyword>
<evidence type="ECO:0000313" key="2">
    <source>
        <dbReference type="Proteomes" id="UP000335636"/>
    </source>
</evidence>
<organism evidence="1 2">
    <name type="scientific">Marmota monax</name>
    <name type="common">Woodchuck</name>
    <dbReference type="NCBI Taxonomy" id="9995"/>
    <lineage>
        <taxon>Eukaryota</taxon>
        <taxon>Metazoa</taxon>
        <taxon>Chordata</taxon>
        <taxon>Craniata</taxon>
        <taxon>Vertebrata</taxon>
        <taxon>Euteleostomi</taxon>
        <taxon>Mammalia</taxon>
        <taxon>Eutheria</taxon>
        <taxon>Euarchontoglires</taxon>
        <taxon>Glires</taxon>
        <taxon>Rodentia</taxon>
        <taxon>Sciuromorpha</taxon>
        <taxon>Sciuridae</taxon>
        <taxon>Xerinae</taxon>
        <taxon>Marmotini</taxon>
        <taxon>Marmota</taxon>
    </lineage>
</organism>
<dbReference type="EMBL" id="CABDUW010003249">
    <property type="protein sequence ID" value="VTJ88916.1"/>
    <property type="molecule type" value="Genomic_DNA"/>
</dbReference>
<reference evidence="1" key="1">
    <citation type="submission" date="2019-04" db="EMBL/GenBank/DDBJ databases">
        <authorList>
            <person name="Alioto T."/>
            <person name="Alioto T."/>
        </authorList>
    </citation>
    <scope>NUCLEOTIDE SEQUENCE [LARGE SCALE GENOMIC DNA]</scope>
</reference>
<comment type="caution">
    <text evidence="1">The sequence shown here is derived from an EMBL/GenBank/DDBJ whole genome shotgun (WGS) entry which is preliminary data.</text>
</comment>
<proteinExistence type="predicted"/>
<evidence type="ECO:0000313" key="1">
    <source>
        <dbReference type="EMBL" id="VTJ88916.1"/>
    </source>
</evidence>
<gene>
    <name evidence="1" type="ORF">MONAX_5E025548</name>
</gene>
<dbReference type="Proteomes" id="UP000335636">
    <property type="component" value="Unassembled WGS sequence"/>
</dbReference>
<name>A0A5E4D4D6_MARMO</name>
<dbReference type="AlphaFoldDB" id="A0A5E4D4D6"/>
<protein>
    <submittedName>
        <fullName evidence="1">Uncharacterized protein</fullName>
    </submittedName>
</protein>
<sequence length="50" mass="5302">RPSDDTEGEGKSQLCPLLLRIHPGTSWRSAFSPLRDTGAADADSACTVKS</sequence>